<keyword evidence="8" id="KW-1185">Reference proteome</keyword>
<dbReference type="Gene3D" id="2.60.120.10">
    <property type="entry name" value="Jelly Rolls"/>
    <property type="match status" value="1"/>
</dbReference>
<gene>
    <name evidence="7" type="ORF">FKZ59_05740</name>
</gene>
<evidence type="ECO:0000259" key="6">
    <source>
        <dbReference type="PROSITE" id="PS51063"/>
    </source>
</evidence>
<dbReference type="InterPro" id="IPR012318">
    <property type="entry name" value="HTH_CRP"/>
</dbReference>
<dbReference type="InterPro" id="IPR014710">
    <property type="entry name" value="RmlC-like_jellyroll"/>
</dbReference>
<keyword evidence="3" id="KW-0010">Activator</keyword>
<dbReference type="CDD" id="cd00038">
    <property type="entry name" value="CAP_ED"/>
    <property type="match status" value="1"/>
</dbReference>
<dbReference type="InterPro" id="IPR050397">
    <property type="entry name" value="Env_Response_Regulators"/>
</dbReference>
<dbReference type="GO" id="GO:0003677">
    <property type="term" value="F:DNA binding"/>
    <property type="evidence" value="ECO:0007669"/>
    <property type="project" value="UniProtKB-KW"/>
</dbReference>
<dbReference type="InterPro" id="IPR018490">
    <property type="entry name" value="cNMP-bd_dom_sf"/>
</dbReference>
<dbReference type="SMART" id="SM00419">
    <property type="entry name" value="HTH_CRP"/>
    <property type="match status" value="1"/>
</dbReference>
<dbReference type="GO" id="GO:0003700">
    <property type="term" value="F:DNA-binding transcription factor activity"/>
    <property type="evidence" value="ECO:0007669"/>
    <property type="project" value="TreeGrafter"/>
</dbReference>
<dbReference type="SUPFAM" id="SSF51206">
    <property type="entry name" value="cAMP-binding domain-like"/>
    <property type="match status" value="1"/>
</dbReference>
<evidence type="ECO:0000313" key="7">
    <source>
        <dbReference type="EMBL" id="TQE91152.1"/>
    </source>
</evidence>
<dbReference type="InterPro" id="IPR036390">
    <property type="entry name" value="WH_DNA-bd_sf"/>
</dbReference>
<dbReference type="PANTHER" id="PTHR24567">
    <property type="entry name" value="CRP FAMILY TRANSCRIPTIONAL REGULATORY PROTEIN"/>
    <property type="match status" value="1"/>
</dbReference>
<feature type="domain" description="Cyclic nucleotide-binding" evidence="5">
    <location>
        <begin position="1"/>
        <end position="96"/>
    </location>
</feature>
<keyword evidence="4" id="KW-0804">Transcription</keyword>
<evidence type="ECO:0000256" key="2">
    <source>
        <dbReference type="ARBA" id="ARBA00023125"/>
    </source>
</evidence>
<dbReference type="AlphaFoldDB" id="A0A540V332"/>
<accession>A0A540V332</accession>
<organism evidence="7 8">
    <name type="scientific">Ureibacillus terrenus</name>
    <dbReference type="NCBI Taxonomy" id="118246"/>
    <lineage>
        <taxon>Bacteria</taxon>
        <taxon>Bacillati</taxon>
        <taxon>Bacillota</taxon>
        <taxon>Bacilli</taxon>
        <taxon>Bacillales</taxon>
        <taxon>Caryophanaceae</taxon>
        <taxon>Ureibacillus</taxon>
    </lineage>
</organism>
<comment type="caution">
    <text evidence="7">The sequence shown here is derived from an EMBL/GenBank/DDBJ whole genome shotgun (WGS) entry which is preliminary data.</text>
</comment>
<dbReference type="SUPFAM" id="SSF46785">
    <property type="entry name" value="Winged helix' DNA-binding domain"/>
    <property type="match status" value="1"/>
</dbReference>
<dbReference type="GO" id="GO:0005829">
    <property type="term" value="C:cytosol"/>
    <property type="evidence" value="ECO:0007669"/>
    <property type="project" value="TreeGrafter"/>
</dbReference>
<name>A0A540V332_9BACL</name>
<dbReference type="OrthoDB" id="9810708at2"/>
<reference evidence="7 8" key="1">
    <citation type="submission" date="2019-06" db="EMBL/GenBank/DDBJ databases">
        <title>Genome sequence of Ureibacillus terrenus.</title>
        <authorList>
            <person name="Maclea K.S."/>
            <person name="Simoes M."/>
        </authorList>
    </citation>
    <scope>NUCLEOTIDE SEQUENCE [LARGE SCALE GENOMIC DNA]</scope>
    <source>
        <strain evidence="7 8">ATCC BAA-384</strain>
    </source>
</reference>
<evidence type="ECO:0000256" key="4">
    <source>
        <dbReference type="ARBA" id="ARBA00023163"/>
    </source>
</evidence>
<dbReference type="PANTHER" id="PTHR24567:SF26">
    <property type="entry name" value="REGULATORY PROTEIN YEIL"/>
    <property type="match status" value="1"/>
</dbReference>
<keyword evidence="1" id="KW-0805">Transcription regulation</keyword>
<dbReference type="Proteomes" id="UP000315753">
    <property type="component" value="Unassembled WGS sequence"/>
</dbReference>
<dbReference type="Pfam" id="PF13545">
    <property type="entry name" value="HTH_Crp_2"/>
    <property type="match status" value="1"/>
</dbReference>
<keyword evidence="2" id="KW-0238">DNA-binding</keyword>
<evidence type="ECO:0000256" key="1">
    <source>
        <dbReference type="ARBA" id="ARBA00023015"/>
    </source>
</evidence>
<evidence type="ECO:0000313" key="8">
    <source>
        <dbReference type="Proteomes" id="UP000315753"/>
    </source>
</evidence>
<dbReference type="PROSITE" id="PS50042">
    <property type="entry name" value="CNMP_BINDING_3"/>
    <property type="match status" value="1"/>
</dbReference>
<sequence>MGGRIMDDKMKKIAEIGEIIVAKRGETVFQIGQKIDSFFYIQKGIVKIAADSSDGRTATVSLNEAGEFFGYLDYLKGQREFTNYAVALSECVLYSIPIDWIHNSLVRENFIFFSMVQQLDKAGQLKFVLSTMSVPERLRWLLIRMAKKTKGEVLLIETPLTHEEMANYLGCSRQKVSLFLSKWKKDGALSYENGAIKILDEEKMI</sequence>
<dbReference type="PROSITE" id="PS51063">
    <property type="entry name" value="HTH_CRP_2"/>
    <property type="match status" value="1"/>
</dbReference>
<evidence type="ECO:0000256" key="3">
    <source>
        <dbReference type="ARBA" id="ARBA00023159"/>
    </source>
</evidence>
<protein>
    <submittedName>
        <fullName evidence="7">Crp/Fnr family transcriptional regulator</fullName>
    </submittedName>
</protein>
<dbReference type="EMBL" id="VIGD01000006">
    <property type="protein sequence ID" value="TQE91152.1"/>
    <property type="molecule type" value="Genomic_DNA"/>
</dbReference>
<evidence type="ECO:0000259" key="5">
    <source>
        <dbReference type="PROSITE" id="PS50042"/>
    </source>
</evidence>
<proteinExistence type="predicted"/>
<dbReference type="Pfam" id="PF00027">
    <property type="entry name" value="cNMP_binding"/>
    <property type="match status" value="1"/>
</dbReference>
<feature type="domain" description="HTH crp-type" evidence="6">
    <location>
        <begin position="132"/>
        <end position="202"/>
    </location>
</feature>
<dbReference type="InterPro" id="IPR000595">
    <property type="entry name" value="cNMP-bd_dom"/>
</dbReference>